<comment type="caution">
    <text evidence="1">The sequence shown here is derived from an EMBL/GenBank/DDBJ whole genome shotgun (WGS) entry which is preliminary data.</text>
</comment>
<proteinExistence type="predicted"/>
<evidence type="ECO:0000313" key="2">
    <source>
        <dbReference type="Proteomes" id="UP001172109"/>
    </source>
</evidence>
<dbReference type="Proteomes" id="UP001172109">
    <property type="component" value="Unassembled WGS sequence"/>
</dbReference>
<reference evidence="1" key="1">
    <citation type="submission" date="2023-07" db="EMBL/GenBank/DDBJ databases">
        <title>A collection of bacterial strains from the Burkholderia cepacia Research Laboratory and Repository.</title>
        <authorList>
            <person name="Lipuma J."/>
            <person name="Spilker T."/>
            <person name="Caverly L."/>
        </authorList>
    </citation>
    <scope>NUCLEOTIDE SEQUENCE</scope>
    <source>
        <strain evidence="1">AU44979</strain>
    </source>
</reference>
<name>A0AAP4VFE3_9BURK</name>
<organism evidence="1 2">
    <name type="scientific">Burkholderia contaminans</name>
    <dbReference type="NCBI Taxonomy" id="488447"/>
    <lineage>
        <taxon>Bacteria</taxon>
        <taxon>Pseudomonadati</taxon>
        <taxon>Pseudomonadota</taxon>
        <taxon>Betaproteobacteria</taxon>
        <taxon>Burkholderiales</taxon>
        <taxon>Burkholderiaceae</taxon>
        <taxon>Burkholderia</taxon>
        <taxon>Burkholderia cepacia complex</taxon>
    </lineage>
</organism>
<protein>
    <submittedName>
        <fullName evidence="1">Uncharacterized protein</fullName>
    </submittedName>
</protein>
<accession>A0AAP4VFE3</accession>
<dbReference type="RefSeq" id="WP_105818149.1">
    <property type="nucleotide sequence ID" value="NZ_CADEUY010000001.1"/>
</dbReference>
<evidence type="ECO:0000313" key="1">
    <source>
        <dbReference type="EMBL" id="MDN7563327.1"/>
    </source>
</evidence>
<dbReference type="EMBL" id="JAUJQS010000001">
    <property type="protein sequence ID" value="MDN7563327.1"/>
    <property type="molecule type" value="Genomic_DNA"/>
</dbReference>
<sequence>MDHRSALEDLKTVAATGHTTTQTELWRKWLAHFGAEREQDLDLGVLEAIAGYVGKGVAPPNA</sequence>
<gene>
    <name evidence="1" type="ORF">QZM56_02255</name>
</gene>
<dbReference type="AlphaFoldDB" id="A0AAP4VFE3"/>